<proteinExistence type="predicted"/>
<dbReference type="EMBL" id="KZ559119">
    <property type="protein sequence ID" value="PLB41697.1"/>
    <property type="molecule type" value="Genomic_DNA"/>
</dbReference>
<reference evidence="2 3" key="1">
    <citation type="submission" date="2017-12" db="EMBL/GenBank/DDBJ databases">
        <authorList>
            <consortium name="DOE Joint Genome Institute"/>
            <person name="Haridas S."/>
            <person name="Kjaerbolling I."/>
            <person name="Vesth T.C."/>
            <person name="Frisvad J.C."/>
            <person name="Nybo J.L."/>
            <person name="Theobald S."/>
            <person name="Kuo A."/>
            <person name="Bowyer P."/>
            <person name="Matsuda Y."/>
            <person name="Mondo S."/>
            <person name="Lyhne E.K."/>
            <person name="Kogle M.E."/>
            <person name="Clum A."/>
            <person name="Lipzen A."/>
            <person name="Salamov A."/>
            <person name="Ngan C.Y."/>
            <person name="Daum C."/>
            <person name="Chiniquy J."/>
            <person name="Barry K."/>
            <person name="LaButti K."/>
            <person name="Simmons B.A."/>
            <person name="Magnuson J.K."/>
            <person name="Mortensen U.H."/>
            <person name="Larsen T.O."/>
            <person name="Grigoriev I.V."/>
            <person name="Baker S.E."/>
            <person name="Andersen M.R."/>
            <person name="Nordberg H.P."/>
            <person name="Cantor M.N."/>
            <person name="Hua S.X."/>
        </authorList>
    </citation>
    <scope>NUCLEOTIDE SEQUENCE [LARGE SCALE GENOMIC DNA]</scope>
    <source>
        <strain evidence="2 3">CBS 102.13</strain>
    </source>
</reference>
<evidence type="ECO:0000313" key="2">
    <source>
        <dbReference type="EMBL" id="PLB41697.1"/>
    </source>
</evidence>
<sequence length="160" mass="17623">MAALMVASGHTGVSLRPLHMIMFLNAWWYRPLFVGILAPLLLGGLGRYGGGRGLAWLRALCFPCPGVLVSACPRAPSGTRLRALVSCWGLHIGPSFESGRYLMVMGADAEQLLHLVRRNFPHGALQASRLISTLAFMHFSITVYIPSCRTGWYLMLRTPR</sequence>
<keyword evidence="1" id="KW-0472">Membrane</keyword>
<keyword evidence="1" id="KW-0812">Transmembrane</keyword>
<protein>
    <submittedName>
        <fullName evidence="2">Uncharacterized protein</fullName>
    </submittedName>
</protein>
<organism evidence="2 3">
    <name type="scientific">Aspergillus candidus</name>
    <dbReference type="NCBI Taxonomy" id="41067"/>
    <lineage>
        <taxon>Eukaryota</taxon>
        <taxon>Fungi</taxon>
        <taxon>Dikarya</taxon>
        <taxon>Ascomycota</taxon>
        <taxon>Pezizomycotina</taxon>
        <taxon>Eurotiomycetes</taxon>
        <taxon>Eurotiomycetidae</taxon>
        <taxon>Eurotiales</taxon>
        <taxon>Aspergillaceae</taxon>
        <taxon>Aspergillus</taxon>
        <taxon>Aspergillus subgen. Circumdati</taxon>
    </lineage>
</organism>
<dbReference type="AlphaFoldDB" id="A0A2I2FM32"/>
<keyword evidence="1" id="KW-1133">Transmembrane helix</keyword>
<evidence type="ECO:0000256" key="1">
    <source>
        <dbReference type="SAM" id="Phobius"/>
    </source>
</evidence>
<dbReference type="Proteomes" id="UP000234585">
    <property type="component" value="Unassembled WGS sequence"/>
</dbReference>
<dbReference type="RefSeq" id="XP_024675709.1">
    <property type="nucleotide sequence ID" value="XM_024820634.1"/>
</dbReference>
<name>A0A2I2FM32_ASPCN</name>
<feature type="transmembrane region" description="Helical" evidence="1">
    <location>
        <begin position="27"/>
        <end position="48"/>
    </location>
</feature>
<keyword evidence="3" id="KW-1185">Reference proteome</keyword>
<gene>
    <name evidence="2" type="ORF">BDW47DRAFT_98394</name>
</gene>
<accession>A0A2I2FM32</accession>
<evidence type="ECO:0000313" key="3">
    <source>
        <dbReference type="Proteomes" id="UP000234585"/>
    </source>
</evidence>
<dbReference type="GeneID" id="36527794"/>